<protein>
    <submittedName>
        <fullName evidence="4">TetR/AcrR family transcriptional regulator</fullName>
    </submittedName>
</protein>
<feature type="domain" description="HTH tetR-type" evidence="3">
    <location>
        <begin position="24"/>
        <end position="84"/>
    </location>
</feature>
<dbReference type="PROSITE" id="PS50977">
    <property type="entry name" value="HTH_TETR_2"/>
    <property type="match status" value="1"/>
</dbReference>
<gene>
    <name evidence="4" type="ORF">I6N98_16080</name>
</gene>
<reference evidence="4 5" key="1">
    <citation type="submission" date="2020-12" db="EMBL/GenBank/DDBJ databases">
        <authorList>
            <person name="Shan Y."/>
        </authorList>
    </citation>
    <scope>NUCLEOTIDE SEQUENCE [LARGE SCALE GENOMIC DNA]</scope>
    <source>
        <strain evidence="5">csc3.9</strain>
    </source>
</reference>
<dbReference type="Pfam" id="PF00440">
    <property type="entry name" value="TetR_N"/>
    <property type="match status" value="1"/>
</dbReference>
<dbReference type="InterPro" id="IPR009057">
    <property type="entry name" value="Homeodomain-like_sf"/>
</dbReference>
<dbReference type="InterPro" id="IPR001647">
    <property type="entry name" value="HTH_TetR"/>
</dbReference>
<keyword evidence="5" id="KW-1185">Reference proteome</keyword>
<name>A0A7T4R040_9GAMM</name>
<dbReference type="GO" id="GO:0003677">
    <property type="term" value="F:DNA binding"/>
    <property type="evidence" value="ECO:0007669"/>
    <property type="project" value="UniProtKB-UniRule"/>
</dbReference>
<evidence type="ECO:0000259" key="3">
    <source>
        <dbReference type="PROSITE" id="PS50977"/>
    </source>
</evidence>
<feature type="DNA-binding region" description="H-T-H motif" evidence="2">
    <location>
        <begin position="47"/>
        <end position="66"/>
    </location>
</feature>
<organism evidence="4 5">
    <name type="scientific">Spongiibacter nanhainus</name>
    <dbReference type="NCBI Taxonomy" id="2794344"/>
    <lineage>
        <taxon>Bacteria</taxon>
        <taxon>Pseudomonadati</taxon>
        <taxon>Pseudomonadota</taxon>
        <taxon>Gammaproteobacteria</taxon>
        <taxon>Cellvibrionales</taxon>
        <taxon>Spongiibacteraceae</taxon>
        <taxon>Spongiibacter</taxon>
    </lineage>
</organism>
<accession>A0A7T4R040</accession>
<evidence type="ECO:0000313" key="4">
    <source>
        <dbReference type="EMBL" id="QQD17839.1"/>
    </source>
</evidence>
<evidence type="ECO:0000256" key="2">
    <source>
        <dbReference type="PROSITE-ProRule" id="PRU00335"/>
    </source>
</evidence>
<dbReference type="KEGG" id="snan:I6N98_16080"/>
<sequence length="210" mass="23587">MNKPISNTLSSEFTARLPQQARGRERFEGILAASEQLLIEKGIDGFSIPELASVLQCTRTSIYHFFPTPFAILNELTRRYLCKLEEEVRAVSVGFETQPWRDVIEHVSVTVSRFHNNNPVGALLILGAVATSESHQALQLTISHLGRYVDDLMREIGVVLPDDEPNATALTVELGTACLRLSYYLHGEVTDAYRRECSRAMISYLEQFAK</sequence>
<dbReference type="SUPFAM" id="SSF46689">
    <property type="entry name" value="Homeodomain-like"/>
    <property type="match status" value="1"/>
</dbReference>
<evidence type="ECO:0000313" key="5">
    <source>
        <dbReference type="Proteomes" id="UP000596063"/>
    </source>
</evidence>
<dbReference type="Proteomes" id="UP000596063">
    <property type="component" value="Chromosome"/>
</dbReference>
<proteinExistence type="predicted"/>
<dbReference type="RefSeq" id="WP_198569338.1">
    <property type="nucleotide sequence ID" value="NZ_CP066167.1"/>
</dbReference>
<dbReference type="EMBL" id="CP066167">
    <property type="protein sequence ID" value="QQD17839.1"/>
    <property type="molecule type" value="Genomic_DNA"/>
</dbReference>
<dbReference type="Gene3D" id="1.10.357.10">
    <property type="entry name" value="Tetracycline Repressor, domain 2"/>
    <property type="match status" value="1"/>
</dbReference>
<evidence type="ECO:0000256" key="1">
    <source>
        <dbReference type="ARBA" id="ARBA00023125"/>
    </source>
</evidence>
<dbReference type="AlphaFoldDB" id="A0A7T4R040"/>
<keyword evidence="1 2" id="KW-0238">DNA-binding</keyword>